<reference evidence="1" key="1">
    <citation type="submission" date="2022-08" db="EMBL/GenBank/DDBJ databases">
        <authorList>
            <person name="Deng Y."/>
            <person name="Han X.-F."/>
            <person name="Zhang Y.-Q."/>
        </authorList>
    </citation>
    <scope>NUCLEOTIDE SEQUENCE</scope>
    <source>
        <strain evidence="1">CPCC 203386</strain>
    </source>
</reference>
<keyword evidence="2" id="KW-1185">Reference proteome</keyword>
<evidence type="ECO:0000313" key="2">
    <source>
        <dbReference type="Proteomes" id="UP001165586"/>
    </source>
</evidence>
<evidence type="ECO:0000313" key="1">
    <source>
        <dbReference type="EMBL" id="MCS5736564.1"/>
    </source>
</evidence>
<organism evidence="1 2">
    <name type="scientific">Herbiconiux daphne</name>
    <dbReference type="NCBI Taxonomy" id="2970914"/>
    <lineage>
        <taxon>Bacteria</taxon>
        <taxon>Bacillati</taxon>
        <taxon>Actinomycetota</taxon>
        <taxon>Actinomycetes</taxon>
        <taxon>Micrococcales</taxon>
        <taxon>Microbacteriaceae</taxon>
        <taxon>Herbiconiux</taxon>
    </lineage>
</organism>
<comment type="caution">
    <text evidence="1">The sequence shown here is derived from an EMBL/GenBank/DDBJ whole genome shotgun (WGS) entry which is preliminary data.</text>
</comment>
<dbReference type="EMBL" id="JANLCJ010000059">
    <property type="protein sequence ID" value="MCS5736564.1"/>
    <property type="molecule type" value="Genomic_DNA"/>
</dbReference>
<proteinExistence type="predicted"/>
<accession>A0ABT2H9E8</accession>
<dbReference type="Proteomes" id="UP001165586">
    <property type="component" value="Unassembled WGS sequence"/>
</dbReference>
<protein>
    <submittedName>
        <fullName evidence="1">Uncharacterized protein</fullName>
    </submittedName>
</protein>
<name>A0ABT2H9E8_9MICO</name>
<gene>
    <name evidence="1" type="ORF">N1032_22820</name>
</gene>
<sequence>MRLELYHVKDAPNVIGKTIEAPIKMDVLFKRSIDVINPQLVLTDPQKIGFIGINYLYLPDLKRYYFVDSIENIADNLWLLKCSCDVLETYKADIRYSYASWKRTIQTGDCIDLSLDKCAYTTITKHNSNVQPETDEVMILSTVGVS</sequence>
<dbReference type="RefSeq" id="WP_259542601.1">
    <property type="nucleotide sequence ID" value="NZ_JANLCJ010000059.1"/>
</dbReference>